<dbReference type="GO" id="GO:0031902">
    <property type="term" value="C:late endosome membrane"/>
    <property type="evidence" value="ECO:0007669"/>
    <property type="project" value="TreeGrafter"/>
</dbReference>
<feature type="domain" description="Methyltransferase FkbM" evidence="1">
    <location>
        <begin position="63"/>
        <end position="213"/>
    </location>
</feature>
<dbReference type="InterPro" id="IPR029063">
    <property type="entry name" value="SAM-dependent_MTases_sf"/>
</dbReference>
<reference evidence="2 3" key="1">
    <citation type="submission" date="2016-09" db="EMBL/GenBank/DDBJ databases">
        <title>Extensive genetic diversity and differential bi-allelic expression allows diatom success in the polar Southern Ocean.</title>
        <authorList>
            <consortium name="DOE Joint Genome Institute"/>
            <person name="Mock T."/>
            <person name="Otillar R.P."/>
            <person name="Strauss J."/>
            <person name="Dupont C."/>
            <person name="Frickenhaus S."/>
            <person name="Maumus F."/>
            <person name="Mcmullan M."/>
            <person name="Sanges R."/>
            <person name="Schmutz J."/>
            <person name="Toseland A."/>
            <person name="Valas R."/>
            <person name="Veluchamy A."/>
            <person name="Ward B.J."/>
            <person name="Allen A."/>
            <person name="Barry K."/>
            <person name="Falciatore A."/>
            <person name="Ferrante M."/>
            <person name="Fortunato A.E."/>
            <person name="Gloeckner G."/>
            <person name="Gruber A."/>
            <person name="Hipkin R."/>
            <person name="Janech M."/>
            <person name="Kroth P."/>
            <person name="Leese F."/>
            <person name="Lindquist E."/>
            <person name="Lyon B.R."/>
            <person name="Martin J."/>
            <person name="Mayer C."/>
            <person name="Parker M."/>
            <person name="Quesneville H."/>
            <person name="Raymond J."/>
            <person name="Uhlig C."/>
            <person name="Valentin K.U."/>
            <person name="Worden A.Z."/>
            <person name="Armbrust E.V."/>
            <person name="Bowler C."/>
            <person name="Green B."/>
            <person name="Moulton V."/>
            <person name="Van Oosterhout C."/>
            <person name="Grigoriev I."/>
        </authorList>
    </citation>
    <scope>NUCLEOTIDE SEQUENCE [LARGE SCALE GENOMIC DNA]</scope>
    <source>
        <strain evidence="2 3">CCMP1102</strain>
    </source>
</reference>
<dbReference type="Gene3D" id="3.40.50.150">
    <property type="entry name" value="Vaccinia Virus protein VP39"/>
    <property type="match status" value="1"/>
</dbReference>
<dbReference type="GO" id="GO:0006888">
    <property type="term" value="P:endoplasmic reticulum to Golgi vesicle-mediated transport"/>
    <property type="evidence" value="ECO:0007669"/>
    <property type="project" value="TreeGrafter"/>
</dbReference>
<dbReference type="GO" id="GO:0005794">
    <property type="term" value="C:Golgi apparatus"/>
    <property type="evidence" value="ECO:0007669"/>
    <property type="project" value="TreeGrafter"/>
</dbReference>
<gene>
    <name evidence="2" type="ORF">FRACYDRAFT_140795</name>
</gene>
<dbReference type="InterPro" id="IPR053202">
    <property type="entry name" value="EGF_Rcpt_Signaling_Reg"/>
</dbReference>
<dbReference type="GO" id="GO:0016197">
    <property type="term" value="P:endosomal transport"/>
    <property type="evidence" value="ECO:0007669"/>
    <property type="project" value="TreeGrafter"/>
</dbReference>
<dbReference type="InterPro" id="IPR006342">
    <property type="entry name" value="FkbM_mtfrase"/>
</dbReference>
<accession>A0A1E7F6K3</accession>
<evidence type="ECO:0000313" key="3">
    <source>
        <dbReference type="Proteomes" id="UP000095751"/>
    </source>
</evidence>
<dbReference type="Proteomes" id="UP000095751">
    <property type="component" value="Unassembled WGS sequence"/>
</dbReference>
<feature type="non-terminal residue" evidence="2">
    <location>
        <position position="231"/>
    </location>
</feature>
<protein>
    <recommendedName>
        <fullName evidence="1">Methyltransferase FkbM domain-containing protein</fullName>
    </recommendedName>
</protein>
<dbReference type="PANTHER" id="PTHR34009">
    <property type="entry name" value="PROTEIN STAR"/>
    <property type="match status" value="1"/>
</dbReference>
<sequence length="231" mass="26035">SSSEEQQQIKGWNPINVYYGEKKGLFNDAPTSIQETQVSFSQVGQDSIILDLLGPDGYFIDLAANDALDLTNTLALERKGWTGLCVEPNPVYWYGLSHRRCTVVGALVSGTISEKVKVKFRGVFGGIVGKLDNKLANRHKEPDAEEVTRYTAPISEVLQKFNVPHVIDYLSLDVEGSEYEIMKDFPFKDYTFKVLTVERPNKKLKSLLSENGYIFLAELATWGEYLWCHNS</sequence>
<organism evidence="2 3">
    <name type="scientific">Fragilariopsis cylindrus CCMP1102</name>
    <dbReference type="NCBI Taxonomy" id="635003"/>
    <lineage>
        <taxon>Eukaryota</taxon>
        <taxon>Sar</taxon>
        <taxon>Stramenopiles</taxon>
        <taxon>Ochrophyta</taxon>
        <taxon>Bacillariophyta</taxon>
        <taxon>Bacillariophyceae</taxon>
        <taxon>Bacillariophycidae</taxon>
        <taxon>Bacillariales</taxon>
        <taxon>Bacillariaceae</taxon>
        <taxon>Fragilariopsis</taxon>
    </lineage>
</organism>
<dbReference type="SUPFAM" id="SSF53335">
    <property type="entry name" value="S-adenosyl-L-methionine-dependent methyltransferases"/>
    <property type="match status" value="1"/>
</dbReference>
<keyword evidence="3" id="KW-1185">Reference proteome</keyword>
<evidence type="ECO:0000313" key="2">
    <source>
        <dbReference type="EMBL" id="OEU13828.1"/>
    </source>
</evidence>
<dbReference type="OrthoDB" id="6352234at2759"/>
<dbReference type="EMBL" id="KV784361">
    <property type="protein sequence ID" value="OEU13828.1"/>
    <property type="molecule type" value="Genomic_DNA"/>
</dbReference>
<dbReference type="KEGG" id="fcy:FRACYDRAFT_140795"/>
<proteinExistence type="predicted"/>
<dbReference type="InParanoid" id="A0A1E7F6K3"/>
<dbReference type="PANTHER" id="PTHR34009:SF2">
    <property type="entry name" value="PROTEIN STAR"/>
    <property type="match status" value="1"/>
</dbReference>
<dbReference type="AlphaFoldDB" id="A0A1E7F6K3"/>
<evidence type="ECO:0000259" key="1">
    <source>
        <dbReference type="Pfam" id="PF05050"/>
    </source>
</evidence>
<feature type="non-terminal residue" evidence="2">
    <location>
        <position position="1"/>
    </location>
</feature>
<dbReference type="GO" id="GO:0005886">
    <property type="term" value="C:plasma membrane"/>
    <property type="evidence" value="ECO:0007669"/>
    <property type="project" value="TreeGrafter"/>
</dbReference>
<dbReference type="Pfam" id="PF05050">
    <property type="entry name" value="Methyltransf_21"/>
    <property type="match status" value="1"/>
</dbReference>
<name>A0A1E7F6K3_9STRA</name>
<dbReference type="GO" id="GO:0005789">
    <property type="term" value="C:endoplasmic reticulum membrane"/>
    <property type="evidence" value="ECO:0007669"/>
    <property type="project" value="TreeGrafter"/>
</dbReference>